<gene>
    <name evidence="3" type="ORF">SmJEL517_g05882</name>
</gene>
<dbReference type="AlphaFoldDB" id="A0A507BT96"/>
<evidence type="ECO:0000313" key="3">
    <source>
        <dbReference type="EMBL" id="TPX30578.1"/>
    </source>
</evidence>
<dbReference type="PANTHER" id="PTHR39470">
    <property type="entry name" value="CHROMOSOME 10, WHOLE GENOME SHOTGUN SEQUENCE"/>
    <property type="match status" value="1"/>
</dbReference>
<dbReference type="RefSeq" id="XP_031022212.1">
    <property type="nucleotide sequence ID" value="XM_031171808.1"/>
</dbReference>
<sequence length="401" mass="45092">MSSTLLTLGLVFAVPHAIRYIQTQRQKALQPAPKRERTNYDEACVYLLVTAFFVFVGVALFNPPPNLMNTLSLSIDAPSFVVRNRFRDFMAHQFPGWTEGWSNPINAPPGVIMVPLKDSDAPQNPGWGTPETRKRALYYERVSEKLKSDDLRRMYHRYGEAAVVGCTWCNEGFDYFLWLSPGLGASYGGVLALVGCTTLSRRKEAWRTYATVAAAALAAMELYIYLSTDIRMLPGQSMMNTLYEMVVFYRRIALALLCLTVMVVDTGDDWADVDLLDAITMRSQIHFSRLAAARLGRGTTLGDEKLRKRYFDFHKSREAHNDAVMKSNEYKDLREKAFKASGFSLERLIEDARGFLRAPLEVSVAEGLVDGLSLKEEEQVEETAVEEPAPVSAKKLKPKST</sequence>
<dbReference type="STRING" id="1806994.A0A507BT96"/>
<keyword evidence="4" id="KW-1185">Reference proteome</keyword>
<keyword evidence="2" id="KW-0472">Membrane</keyword>
<evidence type="ECO:0000256" key="2">
    <source>
        <dbReference type="SAM" id="Phobius"/>
    </source>
</evidence>
<dbReference type="Proteomes" id="UP000319731">
    <property type="component" value="Unassembled WGS sequence"/>
</dbReference>
<dbReference type="OrthoDB" id="4218123at2759"/>
<feature type="transmembrane region" description="Helical" evidence="2">
    <location>
        <begin position="43"/>
        <end position="61"/>
    </location>
</feature>
<protein>
    <submittedName>
        <fullName evidence="3">Uncharacterized protein</fullName>
    </submittedName>
</protein>
<reference evidence="3 4" key="1">
    <citation type="journal article" date="2019" name="Sci. Rep.">
        <title>Comparative genomics of chytrid fungi reveal insights into the obligate biotrophic and pathogenic lifestyle of Synchytrium endobioticum.</title>
        <authorList>
            <person name="van de Vossenberg B.T.L.H."/>
            <person name="Warris S."/>
            <person name="Nguyen H.D.T."/>
            <person name="van Gent-Pelzer M.P.E."/>
            <person name="Joly D.L."/>
            <person name="van de Geest H.C."/>
            <person name="Bonants P.J.M."/>
            <person name="Smith D.S."/>
            <person name="Levesque C.A."/>
            <person name="van der Lee T.A.J."/>
        </authorList>
    </citation>
    <scope>NUCLEOTIDE SEQUENCE [LARGE SCALE GENOMIC DNA]</scope>
    <source>
        <strain evidence="3 4">JEL517</strain>
    </source>
</reference>
<name>A0A507BT96_9FUNG</name>
<feature type="transmembrane region" description="Helical" evidence="2">
    <location>
        <begin position="208"/>
        <end position="226"/>
    </location>
</feature>
<keyword evidence="2" id="KW-0812">Transmembrane</keyword>
<proteinExistence type="predicted"/>
<dbReference type="EMBL" id="QEAO01000063">
    <property type="protein sequence ID" value="TPX30578.1"/>
    <property type="molecule type" value="Genomic_DNA"/>
</dbReference>
<organism evidence="3 4">
    <name type="scientific">Synchytrium microbalum</name>
    <dbReference type="NCBI Taxonomy" id="1806994"/>
    <lineage>
        <taxon>Eukaryota</taxon>
        <taxon>Fungi</taxon>
        <taxon>Fungi incertae sedis</taxon>
        <taxon>Chytridiomycota</taxon>
        <taxon>Chytridiomycota incertae sedis</taxon>
        <taxon>Chytridiomycetes</taxon>
        <taxon>Synchytriales</taxon>
        <taxon>Synchytriaceae</taxon>
        <taxon>Synchytrium</taxon>
    </lineage>
</organism>
<dbReference type="GeneID" id="42007105"/>
<dbReference type="PANTHER" id="PTHR39470:SF1">
    <property type="entry name" value="CHORISMATE SYNTHASE PROTEIN"/>
    <property type="match status" value="1"/>
</dbReference>
<keyword evidence="2" id="KW-1133">Transmembrane helix</keyword>
<comment type="caution">
    <text evidence="3">The sequence shown here is derived from an EMBL/GenBank/DDBJ whole genome shotgun (WGS) entry which is preliminary data.</text>
</comment>
<evidence type="ECO:0000256" key="1">
    <source>
        <dbReference type="SAM" id="MobiDB-lite"/>
    </source>
</evidence>
<accession>A0A507BT96</accession>
<feature type="transmembrane region" description="Helical" evidence="2">
    <location>
        <begin position="246"/>
        <end position="264"/>
    </location>
</feature>
<feature type="region of interest" description="Disordered" evidence="1">
    <location>
        <begin position="377"/>
        <end position="401"/>
    </location>
</feature>
<evidence type="ECO:0000313" key="4">
    <source>
        <dbReference type="Proteomes" id="UP000319731"/>
    </source>
</evidence>